<organism evidence="1 2">
    <name type="scientific">Rickettsia rhipicephali str. Ect</name>
    <dbReference type="NCBI Taxonomy" id="1359199"/>
    <lineage>
        <taxon>Bacteria</taxon>
        <taxon>Pseudomonadati</taxon>
        <taxon>Pseudomonadota</taxon>
        <taxon>Alphaproteobacteria</taxon>
        <taxon>Rickettsiales</taxon>
        <taxon>Rickettsiaceae</taxon>
        <taxon>Rickettsieae</taxon>
        <taxon>Rickettsia</taxon>
        <taxon>spotted fever group</taxon>
    </lineage>
</organism>
<name>A0A0F3PD52_RICRH</name>
<dbReference type="AlphaFoldDB" id="A0A0F3PD52"/>
<evidence type="ECO:0000313" key="1">
    <source>
        <dbReference type="EMBL" id="KJV78270.1"/>
    </source>
</evidence>
<protein>
    <submittedName>
        <fullName evidence="1">Uncharacterized protein</fullName>
    </submittedName>
</protein>
<proteinExistence type="predicted"/>
<gene>
    <name evidence="1" type="ORF">RMAECT_0006</name>
</gene>
<sequence length="60" mass="7173">MIKAYNQRILSLIITCKTSKYLLLWEKNLYKNLFQVKLYNIKLIIYSTGKAKKYKNIMPA</sequence>
<evidence type="ECO:0000313" key="2">
    <source>
        <dbReference type="Proteomes" id="UP000033591"/>
    </source>
</evidence>
<reference evidence="1 2" key="1">
    <citation type="submission" date="2015-01" db="EMBL/GenBank/DDBJ databases">
        <title>Genome Sequencing of Rickettsiales.</title>
        <authorList>
            <person name="Daugherty S.C."/>
            <person name="Su Q."/>
            <person name="Abolude K."/>
            <person name="Beier-Sexton M."/>
            <person name="Carlyon J.A."/>
            <person name="Carter R."/>
            <person name="Day N.P."/>
            <person name="Dumler S.J."/>
            <person name="Dyachenko V."/>
            <person name="Godinez A."/>
            <person name="Kurtti T.J."/>
            <person name="Lichay M."/>
            <person name="Mullins K.E."/>
            <person name="Ott S."/>
            <person name="Pappas-Brown V."/>
            <person name="Paris D.H."/>
            <person name="Patel P."/>
            <person name="Richards A.L."/>
            <person name="Sadzewicz L."/>
            <person name="Sears K."/>
            <person name="Seidman D."/>
            <person name="Sengamalay N."/>
            <person name="Stenos J."/>
            <person name="Tallon L.J."/>
            <person name="Vincent G."/>
            <person name="Fraser C.M."/>
            <person name="Munderloh U."/>
            <person name="Dunning-Hotopp J.C."/>
        </authorList>
    </citation>
    <scope>NUCLEOTIDE SEQUENCE [LARGE SCALE GENOMIC DNA]</scope>
    <source>
        <strain evidence="1 2">Ect</strain>
    </source>
</reference>
<dbReference type="Proteomes" id="UP000033591">
    <property type="component" value="Unassembled WGS sequence"/>
</dbReference>
<comment type="caution">
    <text evidence="1">The sequence shown here is derived from an EMBL/GenBank/DDBJ whole genome shotgun (WGS) entry which is preliminary data.</text>
</comment>
<accession>A0A0F3PD52</accession>
<dbReference type="EMBL" id="LAOC01000001">
    <property type="protein sequence ID" value="KJV78270.1"/>
    <property type="molecule type" value="Genomic_DNA"/>
</dbReference>